<accession>A0ABV6XFE8</accession>
<reference evidence="1 2" key="1">
    <citation type="submission" date="2024-06" db="EMBL/GenBank/DDBJ databases">
        <authorList>
            <person name="Lee S.D."/>
        </authorList>
    </citation>
    <scope>NUCLEOTIDE SEQUENCE [LARGE SCALE GENOMIC DNA]</scope>
    <source>
        <strain evidence="1 2">N1-10</strain>
    </source>
</reference>
<dbReference type="EMBL" id="JBEUKS010000001">
    <property type="protein sequence ID" value="MFC1436649.1"/>
    <property type="molecule type" value="Genomic_DNA"/>
</dbReference>
<evidence type="ECO:0000313" key="1">
    <source>
        <dbReference type="EMBL" id="MFC1436649.1"/>
    </source>
</evidence>
<dbReference type="Proteomes" id="UP001592581">
    <property type="component" value="Unassembled WGS sequence"/>
</dbReference>
<evidence type="ECO:0008006" key="3">
    <source>
        <dbReference type="Google" id="ProtNLM"/>
    </source>
</evidence>
<evidence type="ECO:0000313" key="2">
    <source>
        <dbReference type="Proteomes" id="UP001592581"/>
    </source>
</evidence>
<protein>
    <recommendedName>
        <fullName evidence="3">HEAT repeat domain-containing protein</fullName>
    </recommendedName>
</protein>
<dbReference type="SUPFAM" id="SSF48371">
    <property type="entry name" value="ARM repeat"/>
    <property type="match status" value="1"/>
</dbReference>
<dbReference type="Gene3D" id="1.25.10.10">
    <property type="entry name" value="Leucine-rich Repeat Variant"/>
    <property type="match status" value="1"/>
</dbReference>
<name>A0ABV6XFE8_9ACTN</name>
<proteinExistence type="predicted"/>
<gene>
    <name evidence="1" type="ORF">ABUW04_00110</name>
</gene>
<comment type="caution">
    <text evidence="1">The sequence shown here is derived from an EMBL/GenBank/DDBJ whole genome shotgun (WGS) entry which is preliminary data.</text>
</comment>
<keyword evidence="2" id="KW-1185">Reference proteome</keyword>
<dbReference type="RefSeq" id="WP_380561427.1">
    <property type="nucleotide sequence ID" value="NZ_JBEUKS010000001.1"/>
</dbReference>
<dbReference type="InterPro" id="IPR011989">
    <property type="entry name" value="ARM-like"/>
</dbReference>
<dbReference type="InterPro" id="IPR016024">
    <property type="entry name" value="ARM-type_fold"/>
</dbReference>
<organism evidence="1 2">
    <name type="scientific">Streptacidiphilus jeojiensis</name>
    <dbReference type="NCBI Taxonomy" id="3229225"/>
    <lineage>
        <taxon>Bacteria</taxon>
        <taxon>Bacillati</taxon>
        <taxon>Actinomycetota</taxon>
        <taxon>Actinomycetes</taxon>
        <taxon>Kitasatosporales</taxon>
        <taxon>Streptomycetaceae</taxon>
        <taxon>Streptacidiphilus</taxon>
    </lineage>
</organism>
<sequence>MANQTERADQEMDGDRRHAAADALVELGRSPHYRDRADAGHGLARFAELQEAQGPLLDLVLDPHDTFVTRVTAEALLQRTDRIGLAIVASALAVTDESHGEWIHTAIHDVFGIFSNKRDSAVQVCEELLQDPDDRVARGARQLREALTEIDPVLRPA</sequence>